<organism evidence="9 10">
    <name type="scientific">Aegilops tauschii subsp. strangulata</name>
    <name type="common">Goatgrass</name>
    <dbReference type="NCBI Taxonomy" id="200361"/>
    <lineage>
        <taxon>Eukaryota</taxon>
        <taxon>Viridiplantae</taxon>
        <taxon>Streptophyta</taxon>
        <taxon>Embryophyta</taxon>
        <taxon>Tracheophyta</taxon>
        <taxon>Spermatophyta</taxon>
        <taxon>Magnoliopsida</taxon>
        <taxon>Liliopsida</taxon>
        <taxon>Poales</taxon>
        <taxon>Poaceae</taxon>
        <taxon>BOP clade</taxon>
        <taxon>Pooideae</taxon>
        <taxon>Triticodae</taxon>
        <taxon>Triticeae</taxon>
        <taxon>Triticinae</taxon>
        <taxon>Aegilops</taxon>
    </lineage>
</organism>
<dbReference type="FunFam" id="4.10.1000.10:FF:000095">
    <property type="entry name" value="C3H-type transcription factor"/>
    <property type="match status" value="1"/>
</dbReference>
<dbReference type="Proteomes" id="UP000015105">
    <property type="component" value="Chromosome 3D"/>
</dbReference>
<feature type="compositionally biased region" description="Basic and acidic residues" evidence="7">
    <location>
        <begin position="628"/>
        <end position="647"/>
    </location>
</feature>
<dbReference type="EnsemblPlants" id="AET3Gv20509100.7">
    <property type="protein sequence ID" value="AET3Gv20509100.7"/>
    <property type="gene ID" value="AET3Gv20509100"/>
</dbReference>
<evidence type="ECO:0000256" key="3">
    <source>
        <dbReference type="ARBA" id="ARBA00022771"/>
    </source>
</evidence>
<dbReference type="FunFam" id="2.30.30.1190:FF:000010">
    <property type="entry name" value="C3H-type transcription factor"/>
    <property type="match status" value="1"/>
</dbReference>
<dbReference type="RefSeq" id="XP_073366528.1">
    <property type="nucleotide sequence ID" value="XM_073510427.1"/>
</dbReference>
<sequence length="683" mass="73817">MEDSLVPPVPPAPTTLFLTRRRSHLDSASYRTLSRLFSHCLHHRPSQLAAPAPLEVEPAAANPICDESPQGCSVPPEDAESERGKDLGEEETAVRTSVIENPSPAAVDAATGNPIADPAVAPQRYMEHQVAGVQRVEGVTDMVVGGNVCRETVALLEELGAEDVLRSMKDCLEGEVDELAEPGVVVVNDDEHLLLDTMMTNFSGLIADASGGTTSMLNYGVSGGEPHNDGNIAEGVKELGAGTEEDRPMGDSDQHSVDGGVVEEGEIEGDMQALDVDESDDSELKDADDEELGEDFANRVLGENESSGQDIRCLNLLSTPKIKGTSDLVLNKEGYIKDDALKHVTRAQAVSYDEIVEWNETPLPDTEAPKPGKRKRHLTEERKAKKTKNKRVKRAQQRIADGVKRLKLAPVIKPKPVKLCHFYMHGKCQQGNACKFSHDTTPLTKSKPCTHFARGSCLKGDDCPYDHELSKYPCHNFVENGMCFRGDKCKFSHVVPTADGPSKPDAKKSDASLVSEKPGREQTSSQKASTVHDGERVTSAPTKHYSILKNLAGISVNALKASTGTPKGVQFRPSSKDRSNSSMLHQDALPIEKHMYTNGSKHQNFGGPQAEEGDKNGIPNKQRSAPLFDEKNSSKEASSHPSSDPERTSLPTGSTTVLGSLSTQHEVSEASRILQEFLFGAGS</sequence>
<reference evidence="10" key="2">
    <citation type="journal article" date="2017" name="Nat. Plants">
        <title>The Aegilops tauschii genome reveals multiple impacts of transposons.</title>
        <authorList>
            <person name="Zhao G."/>
            <person name="Zou C."/>
            <person name="Li K."/>
            <person name="Wang K."/>
            <person name="Li T."/>
            <person name="Gao L."/>
            <person name="Zhang X."/>
            <person name="Wang H."/>
            <person name="Yang Z."/>
            <person name="Liu X."/>
            <person name="Jiang W."/>
            <person name="Mao L."/>
            <person name="Kong X."/>
            <person name="Jiao Y."/>
            <person name="Jia J."/>
        </authorList>
    </citation>
    <scope>NUCLEOTIDE SEQUENCE [LARGE SCALE GENOMIC DNA]</scope>
    <source>
        <strain evidence="10">cv. AL8/78</strain>
    </source>
</reference>
<dbReference type="EnsemblPlants" id="AET3Gv20509100.4">
    <property type="protein sequence ID" value="AET3Gv20509100.4"/>
    <property type="gene ID" value="AET3Gv20509100"/>
</dbReference>
<dbReference type="EnsemblPlants" id="AET3Gv20509100.13">
    <property type="protein sequence ID" value="AET3Gv20509100.13"/>
    <property type="gene ID" value="AET3Gv20509100"/>
</dbReference>
<keyword evidence="5" id="KW-0238">DNA-binding</keyword>
<dbReference type="EnsemblPlants" id="AET3Gv20509100.11">
    <property type="protein sequence ID" value="AET3Gv20509100.11"/>
    <property type="gene ID" value="AET3Gv20509100"/>
</dbReference>
<dbReference type="EnsemblPlants" id="AET3Gv20509100.3">
    <property type="protein sequence ID" value="AET3Gv20509100.3"/>
    <property type="gene ID" value="AET3Gv20509100"/>
</dbReference>
<reference evidence="9" key="4">
    <citation type="submission" date="2019-03" db="UniProtKB">
        <authorList>
            <consortium name="EnsemblPlants"/>
        </authorList>
    </citation>
    <scope>IDENTIFICATION</scope>
</reference>
<evidence type="ECO:0000256" key="7">
    <source>
        <dbReference type="SAM" id="MobiDB-lite"/>
    </source>
</evidence>
<dbReference type="OMA" id="KPCTHYA"/>
<dbReference type="Gene3D" id="2.30.30.1190">
    <property type="match status" value="1"/>
</dbReference>
<keyword evidence="3 6" id="KW-0863">Zinc-finger</keyword>
<dbReference type="Gramene" id="AET3Gv20509100.1">
    <property type="protein sequence ID" value="AET3Gv20509100.1"/>
    <property type="gene ID" value="AET3Gv20509100"/>
</dbReference>
<dbReference type="Gramene" id="AET3Gv20509100.2">
    <property type="protein sequence ID" value="AET3Gv20509100.2"/>
    <property type="gene ID" value="AET3Gv20509100"/>
</dbReference>
<dbReference type="AlphaFoldDB" id="A0A453EXS5"/>
<evidence type="ECO:0000313" key="10">
    <source>
        <dbReference type="Proteomes" id="UP000015105"/>
    </source>
</evidence>
<dbReference type="Gramene" id="AET3Gv20509100.5">
    <property type="protein sequence ID" value="AET3Gv20509100.5"/>
    <property type="gene ID" value="AET3Gv20509100"/>
</dbReference>
<feature type="region of interest" description="Disordered" evidence="7">
    <location>
        <begin position="266"/>
        <end position="289"/>
    </location>
</feature>
<keyword evidence="1 6" id="KW-0479">Metal-binding</keyword>
<dbReference type="Gramene" id="AET3Gv20509100.11">
    <property type="protein sequence ID" value="AET3Gv20509100.11"/>
    <property type="gene ID" value="AET3Gv20509100"/>
</dbReference>
<dbReference type="GO" id="GO:0045892">
    <property type="term" value="P:negative regulation of DNA-templated transcription"/>
    <property type="evidence" value="ECO:0007669"/>
    <property type="project" value="InterPro"/>
</dbReference>
<dbReference type="Gene3D" id="4.10.1000.10">
    <property type="entry name" value="Zinc finger, CCCH-type"/>
    <property type="match status" value="1"/>
</dbReference>
<evidence type="ECO:0000256" key="5">
    <source>
        <dbReference type="ARBA" id="ARBA00023125"/>
    </source>
</evidence>
<dbReference type="Gramene" id="AET3Gv20509100.13">
    <property type="protein sequence ID" value="AET3Gv20509100.13"/>
    <property type="gene ID" value="AET3Gv20509100"/>
</dbReference>
<feature type="region of interest" description="Disordered" evidence="7">
    <location>
        <begin position="497"/>
        <end position="542"/>
    </location>
</feature>
<reference evidence="9" key="5">
    <citation type="journal article" date="2021" name="G3 (Bethesda)">
        <title>Aegilops tauschii genome assembly Aet v5.0 features greater sequence contiguity and improved annotation.</title>
        <authorList>
            <person name="Wang L."/>
            <person name="Zhu T."/>
            <person name="Rodriguez J.C."/>
            <person name="Deal K.R."/>
            <person name="Dubcovsky J."/>
            <person name="McGuire P.E."/>
            <person name="Lux T."/>
            <person name="Spannagl M."/>
            <person name="Mayer K.F.X."/>
            <person name="Baldrich P."/>
            <person name="Meyers B.C."/>
            <person name="Huo N."/>
            <person name="Gu Y.Q."/>
            <person name="Zhou H."/>
            <person name="Devos K.M."/>
            <person name="Bennetzen J.L."/>
            <person name="Unver T."/>
            <person name="Budak H."/>
            <person name="Gulick P.J."/>
            <person name="Galiba G."/>
            <person name="Kalapos B."/>
            <person name="Nelson D.R."/>
            <person name="Li P."/>
            <person name="You F.M."/>
            <person name="Luo M.C."/>
            <person name="Dvorak J."/>
        </authorList>
    </citation>
    <scope>NUCLEOTIDE SEQUENCE [LARGE SCALE GENOMIC DNA]</scope>
    <source>
        <strain evidence="9">cv. AL8/78</strain>
    </source>
</reference>
<evidence type="ECO:0000313" key="9">
    <source>
        <dbReference type="EnsemblPlants" id="AET3Gv20509100.11"/>
    </source>
</evidence>
<keyword evidence="10" id="KW-1185">Reference proteome</keyword>
<reference evidence="9" key="3">
    <citation type="journal article" date="2017" name="Nature">
        <title>Genome sequence of the progenitor of the wheat D genome Aegilops tauschii.</title>
        <authorList>
            <person name="Luo M.C."/>
            <person name="Gu Y.Q."/>
            <person name="Puiu D."/>
            <person name="Wang H."/>
            <person name="Twardziok S.O."/>
            <person name="Deal K.R."/>
            <person name="Huo N."/>
            <person name="Zhu T."/>
            <person name="Wang L."/>
            <person name="Wang Y."/>
            <person name="McGuire P.E."/>
            <person name="Liu S."/>
            <person name="Long H."/>
            <person name="Ramasamy R.K."/>
            <person name="Rodriguez J.C."/>
            <person name="Van S.L."/>
            <person name="Yuan L."/>
            <person name="Wang Z."/>
            <person name="Xia Z."/>
            <person name="Xiao L."/>
            <person name="Anderson O.D."/>
            <person name="Ouyang S."/>
            <person name="Liang Y."/>
            <person name="Zimin A.V."/>
            <person name="Pertea G."/>
            <person name="Qi P."/>
            <person name="Bennetzen J.L."/>
            <person name="Dai X."/>
            <person name="Dawson M.W."/>
            <person name="Muller H.G."/>
            <person name="Kugler K."/>
            <person name="Rivarola-Duarte L."/>
            <person name="Spannagl M."/>
            <person name="Mayer K.F.X."/>
            <person name="Lu F.H."/>
            <person name="Bevan M.W."/>
            <person name="Leroy P."/>
            <person name="Li P."/>
            <person name="You F.M."/>
            <person name="Sun Q."/>
            <person name="Liu Z."/>
            <person name="Lyons E."/>
            <person name="Wicker T."/>
            <person name="Salzberg S.L."/>
            <person name="Devos K.M."/>
            <person name="Dvorak J."/>
        </authorList>
    </citation>
    <scope>NUCLEOTIDE SEQUENCE [LARGE SCALE GENOMIC DNA]</scope>
    <source>
        <strain evidence="9">cv. AL8/78</strain>
    </source>
</reference>
<name>A0A453EXS5_AEGTS</name>
<feature type="region of interest" description="Disordered" evidence="7">
    <location>
        <begin position="563"/>
        <end position="583"/>
    </location>
</feature>
<reference evidence="10" key="1">
    <citation type="journal article" date="2014" name="Science">
        <title>Ancient hybridizations among the ancestral genomes of bread wheat.</title>
        <authorList>
            <consortium name="International Wheat Genome Sequencing Consortium,"/>
            <person name="Marcussen T."/>
            <person name="Sandve S.R."/>
            <person name="Heier L."/>
            <person name="Spannagl M."/>
            <person name="Pfeifer M."/>
            <person name="Jakobsen K.S."/>
            <person name="Wulff B.B."/>
            <person name="Steuernagel B."/>
            <person name="Mayer K.F."/>
            <person name="Olsen O.A."/>
        </authorList>
    </citation>
    <scope>NUCLEOTIDE SEQUENCE [LARGE SCALE GENOMIC DNA]</scope>
    <source>
        <strain evidence="10">cv. AL8/78</strain>
    </source>
</reference>
<dbReference type="GO" id="GO:0003723">
    <property type="term" value="F:RNA binding"/>
    <property type="evidence" value="ECO:0007669"/>
    <property type="project" value="InterPro"/>
</dbReference>
<dbReference type="EnsemblPlants" id="AET3Gv20509100.6">
    <property type="protein sequence ID" value="AET3Gv20509100.6"/>
    <property type="gene ID" value="AET3Gv20509100"/>
</dbReference>
<dbReference type="GeneID" id="109770028"/>
<dbReference type="Gramene" id="AET3Gv20509100.9">
    <property type="protein sequence ID" value="AET3Gv20509100.9"/>
    <property type="gene ID" value="AET3Gv20509100"/>
</dbReference>
<keyword evidence="2" id="KW-0677">Repeat</keyword>
<dbReference type="PANTHER" id="PTHR13119:SF12">
    <property type="entry name" value="PROTEIN SUPPRESSOR OF SABLE"/>
    <property type="match status" value="1"/>
</dbReference>
<feature type="zinc finger region" description="C3H1-type" evidence="6">
    <location>
        <begin position="473"/>
        <end position="496"/>
    </location>
</feature>
<dbReference type="EnsemblPlants" id="AET3Gv20509100.1">
    <property type="protein sequence ID" value="AET3Gv20509100.1"/>
    <property type="gene ID" value="AET3Gv20509100"/>
</dbReference>
<dbReference type="STRING" id="200361.A0A453EXS5"/>
<dbReference type="EnsemblPlants" id="AET3Gv20509100.9">
    <property type="protein sequence ID" value="AET3Gv20509100.9"/>
    <property type="gene ID" value="AET3Gv20509100"/>
</dbReference>
<dbReference type="Gramene" id="AET3Gv20509100.8">
    <property type="protein sequence ID" value="AET3Gv20509100.8"/>
    <property type="gene ID" value="AET3Gv20509100"/>
</dbReference>
<dbReference type="SMART" id="SM00356">
    <property type="entry name" value="ZnF_C3H1"/>
    <property type="match status" value="3"/>
</dbReference>
<feature type="zinc finger region" description="C3H1-type" evidence="6">
    <location>
        <begin position="443"/>
        <end position="470"/>
    </location>
</feature>
<evidence type="ECO:0000256" key="1">
    <source>
        <dbReference type="ARBA" id="ARBA00022723"/>
    </source>
</evidence>
<dbReference type="Gramene" id="AET3Gv20509100.7">
    <property type="protein sequence ID" value="AET3Gv20509100.7"/>
    <property type="gene ID" value="AET3Gv20509100"/>
</dbReference>
<dbReference type="Gramene" id="AET3Gv20509100.4">
    <property type="protein sequence ID" value="AET3Gv20509100.4"/>
    <property type="gene ID" value="AET3Gv20509100"/>
</dbReference>
<evidence type="ECO:0000259" key="8">
    <source>
        <dbReference type="PROSITE" id="PS50103"/>
    </source>
</evidence>
<feature type="region of interest" description="Disordered" evidence="7">
    <location>
        <begin position="64"/>
        <end position="113"/>
    </location>
</feature>
<dbReference type="InterPro" id="IPR000571">
    <property type="entry name" value="Znf_CCCH"/>
</dbReference>
<feature type="compositionally biased region" description="Low complexity" evidence="7">
    <location>
        <begin position="648"/>
        <end position="663"/>
    </location>
</feature>
<dbReference type="InterPro" id="IPR045124">
    <property type="entry name" value="Su(sable)-like"/>
</dbReference>
<dbReference type="Pfam" id="PF14608">
    <property type="entry name" value="zf-CCCH_2"/>
    <property type="match status" value="2"/>
</dbReference>
<dbReference type="Gramene" id="AET3Gv20509100.6">
    <property type="protein sequence ID" value="AET3Gv20509100.6"/>
    <property type="gene ID" value="AET3Gv20509100"/>
</dbReference>
<feature type="region of interest" description="Disordered" evidence="7">
    <location>
        <begin position="597"/>
        <end position="669"/>
    </location>
</feature>
<dbReference type="InterPro" id="IPR036855">
    <property type="entry name" value="Znf_CCCH_sf"/>
</dbReference>
<accession>A0A453EXS5</accession>
<dbReference type="PROSITE" id="PS50103">
    <property type="entry name" value="ZF_C3H1"/>
    <property type="match status" value="3"/>
</dbReference>
<protein>
    <recommendedName>
        <fullName evidence="8">C3H1-type domain-containing protein</fullName>
    </recommendedName>
</protein>
<dbReference type="GO" id="GO:0003677">
    <property type="term" value="F:DNA binding"/>
    <property type="evidence" value="ECO:0007669"/>
    <property type="project" value="UniProtKB-KW"/>
</dbReference>
<feature type="region of interest" description="Disordered" evidence="7">
    <location>
        <begin position="361"/>
        <end position="391"/>
    </location>
</feature>
<dbReference type="EnsemblPlants" id="AET3Gv20509100.2">
    <property type="protein sequence ID" value="AET3Gv20509100.2"/>
    <property type="gene ID" value="AET3Gv20509100"/>
</dbReference>
<dbReference type="EnsemblPlants" id="AET3Gv20509100.5">
    <property type="protein sequence ID" value="AET3Gv20509100.5"/>
    <property type="gene ID" value="AET3Gv20509100"/>
</dbReference>
<feature type="zinc finger region" description="C3H1-type" evidence="6">
    <location>
        <begin position="414"/>
        <end position="441"/>
    </location>
</feature>
<dbReference type="OrthoDB" id="411372at2759"/>
<feature type="domain" description="C3H1-type" evidence="8">
    <location>
        <begin position="473"/>
        <end position="496"/>
    </location>
</feature>
<feature type="domain" description="C3H1-type" evidence="8">
    <location>
        <begin position="443"/>
        <end position="470"/>
    </location>
</feature>
<dbReference type="GO" id="GO:0008270">
    <property type="term" value="F:zinc ion binding"/>
    <property type="evidence" value="ECO:0007669"/>
    <property type="project" value="UniProtKB-KW"/>
</dbReference>
<evidence type="ECO:0000256" key="2">
    <source>
        <dbReference type="ARBA" id="ARBA00022737"/>
    </source>
</evidence>
<keyword evidence="4 6" id="KW-0862">Zinc</keyword>
<dbReference type="EnsemblPlants" id="AET3Gv20509100.14">
    <property type="protein sequence ID" value="AET3Gv20509100.14"/>
    <property type="gene ID" value="AET3Gv20509100"/>
</dbReference>
<dbReference type="Pfam" id="PF00642">
    <property type="entry name" value="zf-CCCH"/>
    <property type="match status" value="1"/>
</dbReference>
<dbReference type="Gramene" id="AET3Gv20509100.14">
    <property type="protein sequence ID" value="AET3Gv20509100.14"/>
    <property type="gene ID" value="AET3Gv20509100"/>
</dbReference>
<proteinExistence type="predicted"/>
<evidence type="ECO:0000256" key="6">
    <source>
        <dbReference type="PROSITE-ProRule" id="PRU00723"/>
    </source>
</evidence>
<dbReference type="GO" id="GO:0005634">
    <property type="term" value="C:nucleus"/>
    <property type="evidence" value="ECO:0007669"/>
    <property type="project" value="TreeGrafter"/>
</dbReference>
<dbReference type="Gramene" id="AET3Gv20509100.3">
    <property type="protein sequence ID" value="AET3Gv20509100.3"/>
    <property type="gene ID" value="AET3Gv20509100"/>
</dbReference>
<evidence type="ECO:0000256" key="4">
    <source>
        <dbReference type="ARBA" id="ARBA00022833"/>
    </source>
</evidence>
<dbReference type="SUPFAM" id="SSF90229">
    <property type="entry name" value="CCCH zinc finger"/>
    <property type="match status" value="3"/>
</dbReference>
<dbReference type="EnsemblPlants" id="AET3Gv20509100.8">
    <property type="protein sequence ID" value="AET3Gv20509100.8"/>
    <property type="gene ID" value="AET3Gv20509100"/>
</dbReference>
<feature type="domain" description="C3H1-type" evidence="8">
    <location>
        <begin position="414"/>
        <end position="441"/>
    </location>
</feature>
<dbReference type="PANTHER" id="PTHR13119">
    <property type="entry name" value="ZINC FINGER CCCH DOMAIN-CONTAINING PROTEI"/>
    <property type="match status" value="1"/>
</dbReference>